<sequence>MSRGSLYIVHVSLAHLGLLTTALPQSSSCGTMSSTPGTPQKQGRGYVPSGQQYILTSVVLHTWPAEQQLRFTQFMRVSQAAGTSSGQTSLPMLPCGYPPLNEVWRARWW</sequence>
<evidence type="ECO:0000313" key="2">
    <source>
        <dbReference type="EMBL" id="KAK0644371.1"/>
    </source>
</evidence>
<evidence type="ECO:0000313" key="3">
    <source>
        <dbReference type="Proteomes" id="UP001174936"/>
    </source>
</evidence>
<comment type="caution">
    <text evidence="2">The sequence shown here is derived from an EMBL/GenBank/DDBJ whole genome shotgun (WGS) entry which is preliminary data.</text>
</comment>
<accession>A0AA39Y1N6</accession>
<reference evidence="2" key="1">
    <citation type="submission" date="2023-06" db="EMBL/GenBank/DDBJ databases">
        <title>Genome-scale phylogeny and comparative genomics of the fungal order Sordariales.</title>
        <authorList>
            <consortium name="Lawrence Berkeley National Laboratory"/>
            <person name="Hensen N."/>
            <person name="Bonometti L."/>
            <person name="Westerberg I."/>
            <person name="Brannstrom I.O."/>
            <person name="Guillou S."/>
            <person name="Cros-Aarteil S."/>
            <person name="Calhoun S."/>
            <person name="Haridas S."/>
            <person name="Kuo A."/>
            <person name="Mondo S."/>
            <person name="Pangilinan J."/>
            <person name="Riley R."/>
            <person name="Labutti K."/>
            <person name="Andreopoulos B."/>
            <person name="Lipzen A."/>
            <person name="Chen C."/>
            <person name="Yanf M."/>
            <person name="Daum C."/>
            <person name="Ng V."/>
            <person name="Clum A."/>
            <person name="Steindorff A."/>
            <person name="Ohm R."/>
            <person name="Martin F."/>
            <person name="Silar P."/>
            <person name="Natvig D."/>
            <person name="Lalanne C."/>
            <person name="Gautier V."/>
            <person name="Ament-Velasquez S.L."/>
            <person name="Kruys A."/>
            <person name="Hutchinson M.I."/>
            <person name="Powell A.J."/>
            <person name="Barry K."/>
            <person name="Miller A.N."/>
            <person name="Grigoriev I.V."/>
            <person name="Debuchy R."/>
            <person name="Gladieux P."/>
            <person name="Thoren M.H."/>
            <person name="Johannesson H."/>
        </authorList>
    </citation>
    <scope>NUCLEOTIDE SEQUENCE</scope>
    <source>
        <strain evidence="2">SMH2532-1</strain>
    </source>
</reference>
<evidence type="ECO:0000256" key="1">
    <source>
        <dbReference type="SAM" id="SignalP"/>
    </source>
</evidence>
<keyword evidence="1" id="KW-0732">Signal</keyword>
<dbReference type="AlphaFoldDB" id="A0AA39Y1N6"/>
<dbReference type="EMBL" id="JAULSV010000005">
    <property type="protein sequence ID" value="KAK0644371.1"/>
    <property type="molecule type" value="Genomic_DNA"/>
</dbReference>
<organism evidence="2 3">
    <name type="scientific">Cercophora newfieldiana</name>
    <dbReference type="NCBI Taxonomy" id="92897"/>
    <lineage>
        <taxon>Eukaryota</taxon>
        <taxon>Fungi</taxon>
        <taxon>Dikarya</taxon>
        <taxon>Ascomycota</taxon>
        <taxon>Pezizomycotina</taxon>
        <taxon>Sordariomycetes</taxon>
        <taxon>Sordariomycetidae</taxon>
        <taxon>Sordariales</taxon>
        <taxon>Lasiosphaeriaceae</taxon>
        <taxon>Cercophora</taxon>
    </lineage>
</organism>
<protein>
    <submittedName>
        <fullName evidence="2">Uncharacterized protein</fullName>
    </submittedName>
</protein>
<gene>
    <name evidence="2" type="ORF">B0T16DRAFT_417572</name>
</gene>
<name>A0AA39Y1N6_9PEZI</name>
<feature type="chain" id="PRO_5041418589" evidence="1">
    <location>
        <begin position="25"/>
        <end position="109"/>
    </location>
</feature>
<proteinExistence type="predicted"/>
<feature type="signal peptide" evidence="1">
    <location>
        <begin position="1"/>
        <end position="24"/>
    </location>
</feature>
<keyword evidence="3" id="KW-1185">Reference proteome</keyword>
<dbReference type="Proteomes" id="UP001174936">
    <property type="component" value="Unassembled WGS sequence"/>
</dbReference>